<protein>
    <submittedName>
        <fullName evidence="1">Uncharacterized protein</fullName>
    </submittedName>
</protein>
<dbReference type="EMBL" id="JAUFPT010000058">
    <property type="protein sequence ID" value="MDN3572392.1"/>
    <property type="molecule type" value="Genomic_DNA"/>
</dbReference>
<evidence type="ECO:0000313" key="2">
    <source>
        <dbReference type="Proteomes" id="UP001244297"/>
    </source>
</evidence>
<proteinExistence type="predicted"/>
<dbReference type="RefSeq" id="WP_238285048.1">
    <property type="nucleotide sequence ID" value="NZ_BPQS01000002.1"/>
</dbReference>
<evidence type="ECO:0000313" key="1">
    <source>
        <dbReference type="EMBL" id="MDN3572392.1"/>
    </source>
</evidence>
<name>A0ABT8AR90_9HYPH</name>
<gene>
    <name evidence="1" type="ORF">QWZ18_17395</name>
</gene>
<comment type="caution">
    <text evidence="1">The sequence shown here is derived from an EMBL/GenBank/DDBJ whole genome shotgun (WGS) entry which is preliminary data.</text>
</comment>
<dbReference type="Proteomes" id="UP001244297">
    <property type="component" value="Unassembled WGS sequence"/>
</dbReference>
<organism evidence="1 2">
    <name type="scientific">Methylobacterium longum</name>
    <dbReference type="NCBI Taxonomy" id="767694"/>
    <lineage>
        <taxon>Bacteria</taxon>
        <taxon>Pseudomonadati</taxon>
        <taxon>Pseudomonadota</taxon>
        <taxon>Alphaproteobacteria</taxon>
        <taxon>Hyphomicrobiales</taxon>
        <taxon>Methylobacteriaceae</taxon>
        <taxon>Methylobacterium</taxon>
    </lineage>
</organism>
<accession>A0ABT8AR90</accession>
<reference evidence="2" key="1">
    <citation type="journal article" date="2019" name="Int. J. Syst. Evol. Microbiol.">
        <title>The Global Catalogue of Microorganisms (GCM) 10K type strain sequencing project: providing services to taxonomists for standard genome sequencing and annotation.</title>
        <authorList>
            <consortium name="The Broad Institute Genomics Platform"/>
            <consortium name="The Broad Institute Genome Sequencing Center for Infectious Disease"/>
            <person name="Wu L."/>
            <person name="Ma J."/>
        </authorList>
    </citation>
    <scope>NUCLEOTIDE SEQUENCE [LARGE SCALE GENOMIC DNA]</scope>
    <source>
        <strain evidence="2">CECT 7806</strain>
    </source>
</reference>
<sequence length="105" mass="12107">MNDFLQEASIELDLLSSHLQEMVFRAEWPFVFDTIKSGSFPAEFEPNPDGDMFLRDGIYHVVGSIVGMEAWLDEHCGKEGWAKGPQFLYGIEDKNAAFHFKCRWM</sequence>
<keyword evidence="2" id="KW-1185">Reference proteome</keyword>